<protein>
    <submittedName>
        <fullName evidence="1">Uncharacterized protein</fullName>
    </submittedName>
</protein>
<dbReference type="InterPro" id="IPR023614">
    <property type="entry name" value="Porin_dom_sf"/>
</dbReference>
<proteinExistence type="predicted"/>
<dbReference type="SUPFAM" id="SSF56935">
    <property type="entry name" value="Porins"/>
    <property type="match status" value="1"/>
</dbReference>
<name>A0A382XER4_9ZZZZ</name>
<dbReference type="EMBL" id="UINC01167266">
    <property type="protein sequence ID" value="SVD69676.1"/>
    <property type="molecule type" value="Genomic_DNA"/>
</dbReference>
<accession>A0A382XER4</accession>
<evidence type="ECO:0000313" key="1">
    <source>
        <dbReference type="EMBL" id="SVD69676.1"/>
    </source>
</evidence>
<feature type="non-terminal residue" evidence="1">
    <location>
        <position position="135"/>
    </location>
</feature>
<reference evidence="1" key="1">
    <citation type="submission" date="2018-05" db="EMBL/GenBank/DDBJ databases">
        <authorList>
            <person name="Lanie J.A."/>
            <person name="Ng W.-L."/>
            <person name="Kazmierczak K.M."/>
            <person name="Andrzejewski T.M."/>
            <person name="Davidsen T.M."/>
            <person name="Wayne K.J."/>
            <person name="Tettelin H."/>
            <person name="Glass J.I."/>
            <person name="Rusch D."/>
            <person name="Podicherti R."/>
            <person name="Tsui H.-C.T."/>
            <person name="Winkler M.E."/>
        </authorList>
    </citation>
    <scope>NUCLEOTIDE SEQUENCE</scope>
</reference>
<gene>
    <name evidence="1" type="ORF">METZ01_LOCUS422530</name>
</gene>
<dbReference type="AlphaFoldDB" id="A0A382XER4"/>
<sequence length="135" mass="14959">MLGTLLTSAVSAQDRPLVSGGITDKPFIHATGGGTRIGGYMETHFRWEREAGFSEELTFEAKRFNLFTYAPISDRLRMVAELEFEEGGEEIVIEAALMDFELHPAATFRMGILLAPLGRFNLAHDSPANELTDRP</sequence>
<organism evidence="1">
    <name type="scientific">marine metagenome</name>
    <dbReference type="NCBI Taxonomy" id="408172"/>
    <lineage>
        <taxon>unclassified sequences</taxon>
        <taxon>metagenomes</taxon>
        <taxon>ecological metagenomes</taxon>
    </lineage>
</organism>
<dbReference type="Gene3D" id="2.40.160.10">
    <property type="entry name" value="Porin"/>
    <property type="match status" value="1"/>
</dbReference>